<protein>
    <submittedName>
        <fullName evidence="3">Proteasome-activating nucleotidase</fullName>
    </submittedName>
</protein>
<gene>
    <name evidence="3" type="ORF">BT63DRAFT_378474</name>
</gene>
<reference evidence="3" key="1">
    <citation type="journal article" date="2020" name="Stud. Mycol.">
        <title>101 Dothideomycetes genomes: a test case for predicting lifestyles and emergence of pathogens.</title>
        <authorList>
            <person name="Haridas S."/>
            <person name="Albert R."/>
            <person name="Binder M."/>
            <person name="Bloem J."/>
            <person name="Labutti K."/>
            <person name="Salamov A."/>
            <person name="Andreopoulos B."/>
            <person name="Baker S."/>
            <person name="Barry K."/>
            <person name="Bills G."/>
            <person name="Bluhm B."/>
            <person name="Cannon C."/>
            <person name="Castanera R."/>
            <person name="Culley D."/>
            <person name="Daum C."/>
            <person name="Ezra D."/>
            <person name="Gonzalez J."/>
            <person name="Henrissat B."/>
            <person name="Kuo A."/>
            <person name="Liang C."/>
            <person name="Lipzen A."/>
            <person name="Lutzoni F."/>
            <person name="Magnuson J."/>
            <person name="Mondo S."/>
            <person name="Nolan M."/>
            <person name="Ohm R."/>
            <person name="Pangilinan J."/>
            <person name="Park H.-J."/>
            <person name="Ramirez L."/>
            <person name="Alfaro M."/>
            <person name="Sun H."/>
            <person name="Tritt A."/>
            <person name="Yoshinaga Y."/>
            <person name="Zwiers L.-H."/>
            <person name="Turgeon B."/>
            <person name="Goodwin S."/>
            <person name="Spatafora J."/>
            <person name="Crous P."/>
            <person name="Grigoriev I."/>
        </authorList>
    </citation>
    <scope>NUCLEOTIDE SEQUENCE</scope>
    <source>
        <strain evidence="3">CBS 115976</strain>
    </source>
</reference>
<dbReference type="PANTHER" id="PTHR23077:SF132">
    <property type="entry name" value="ATP-DEPENDENT ZN PROTEASE"/>
    <property type="match status" value="1"/>
</dbReference>
<dbReference type="Gene3D" id="3.40.50.300">
    <property type="entry name" value="P-loop containing nucleotide triphosphate hydrolases"/>
    <property type="match status" value="1"/>
</dbReference>
<dbReference type="SUPFAM" id="SSF52540">
    <property type="entry name" value="P-loop containing nucleoside triphosphate hydrolases"/>
    <property type="match status" value="1"/>
</dbReference>
<dbReference type="GO" id="GO:0016887">
    <property type="term" value="F:ATP hydrolysis activity"/>
    <property type="evidence" value="ECO:0007669"/>
    <property type="project" value="InterPro"/>
</dbReference>
<dbReference type="Pfam" id="PF00004">
    <property type="entry name" value="AAA"/>
    <property type="match status" value="1"/>
</dbReference>
<evidence type="ECO:0000313" key="4">
    <source>
        <dbReference type="Proteomes" id="UP000799302"/>
    </source>
</evidence>
<evidence type="ECO:0000313" key="3">
    <source>
        <dbReference type="EMBL" id="KAF2665045.1"/>
    </source>
</evidence>
<dbReference type="GO" id="GO:0005524">
    <property type="term" value="F:ATP binding"/>
    <property type="evidence" value="ECO:0007669"/>
    <property type="project" value="InterPro"/>
</dbReference>
<dbReference type="OrthoDB" id="2115716at2759"/>
<dbReference type="InterPro" id="IPR003593">
    <property type="entry name" value="AAA+_ATPase"/>
</dbReference>
<dbReference type="PANTHER" id="PTHR23077">
    <property type="entry name" value="AAA-FAMILY ATPASE"/>
    <property type="match status" value="1"/>
</dbReference>
<feature type="region of interest" description="Disordered" evidence="1">
    <location>
        <begin position="471"/>
        <end position="495"/>
    </location>
</feature>
<dbReference type="InterPro" id="IPR050168">
    <property type="entry name" value="AAA_ATPase_domain"/>
</dbReference>
<dbReference type="GO" id="GO:0003723">
    <property type="term" value="F:RNA binding"/>
    <property type="evidence" value="ECO:0007669"/>
    <property type="project" value="TreeGrafter"/>
</dbReference>
<sequence>MEYNTLSKAPKSNNRRAAYHGLLRHHYPNHFIVNIEAKHVELLDFAAAGYATTTLDTSTGIYDVERKHELPHALTGVAGGFTEEIHFGRYTYTHAGHDFTYYRMRTEDFYERPHALDYILYPRSASISPTAQNSPEIDALLVAVATYENQPHEEIFVWESNWFSRSKSMYASLANARWDDVILAPALKDSLHADVTTFFDDATRALYAQFRLPYKRGLILHGPPGNGKTASIASLVAELSRRDPPVPTLYVKTLKNNCDGDQESMKRLFAHARKIAPCCVVLEDLDSLVHGEVRSFFLNEMDGLDANEGVLLLGSTNHLEKLDVAIRSRPSRFDRKYKFSNPEWVERMAYAKFWRRKLEGAPGVVDFPDTLCALVADLTDGFSFAYMKELFVTSLLSLSRGTKPEELEWDVVGEKSADASDIASDEGDKKKAKKVKPKHEMPKLIIPDHLKSNLLFVHLQYQTQMLIKEMNSNEEVEEEVKKPEKKDTPQSDYQKQLQLLARQNRMRARG</sequence>
<feature type="domain" description="AAA+ ATPase" evidence="2">
    <location>
        <begin position="214"/>
        <end position="343"/>
    </location>
</feature>
<dbReference type="GO" id="GO:0000502">
    <property type="term" value="C:proteasome complex"/>
    <property type="evidence" value="ECO:0007669"/>
    <property type="project" value="UniProtKB-KW"/>
</dbReference>
<proteinExistence type="predicted"/>
<organism evidence="3 4">
    <name type="scientific">Microthyrium microscopicum</name>
    <dbReference type="NCBI Taxonomy" id="703497"/>
    <lineage>
        <taxon>Eukaryota</taxon>
        <taxon>Fungi</taxon>
        <taxon>Dikarya</taxon>
        <taxon>Ascomycota</taxon>
        <taxon>Pezizomycotina</taxon>
        <taxon>Dothideomycetes</taxon>
        <taxon>Dothideomycetes incertae sedis</taxon>
        <taxon>Microthyriales</taxon>
        <taxon>Microthyriaceae</taxon>
        <taxon>Microthyrium</taxon>
    </lineage>
</organism>
<dbReference type="GO" id="GO:0042254">
    <property type="term" value="P:ribosome biogenesis"/>
    <property type="evidence" value="ECO:0007669"/>
    <property type="project" value="TreeGrafter"/>
</dbReference>
<name>A0A6A6TY93_9PEZI</name>
<feature type="compositionally biased region" description="Basic and acidic residues" evidence="1">
    <location>
        <begin position="479"/>
        <end position="489"/>
    </location>
</feature>
<dbReference type="EMBL" id="MU004241">
    <property type="protein sequence ID" value="KAF2665045.1"/>
    <property type="molecule type" value="Genomic_DNA"/>
</dbReference>
<keyword evidence="4" id="KW-1185">Reference proteome</keyword>
<evidence type="ECO:0000259" key="2">
    <source>
        <dbReference type="SMART" id="SM00382"/>
    </source>
</evidence>
<dbReference type="InterPro" id="IPR003959">
    <property type="entry name" value="ATPase_AAA_core"/>
</dbReference>
<evidence type="ECO:0000256" key="1">
    <source>
        <dbReference type="SAM" id="MobiDB-lite"/>
    </source>
</evidence>
<dbReference type="GO" id="GO:0005634">
    <property type="term" value="C:nucleus"/>
    <property type="evidence" value="ECO:0007669"/>
    <property type="project" value="TreeGrafter"/>
</dbReference>
<dbReference type="AlphaFoldDB" id="A0A6A6TY93"/>
<accession>A0A6A6TY93</accession>
<dbReference type="Proteomes" id="UP000799302">
    <property type="component" value="Unassembled WGS sequence"/>
</dbReference>
<dbReference type="GO" id="GO:1990275">
    <property type="term" value="F:preribosome binding"/>
    <property type="evidence" value="ECO:0007669"/>
    <property type="project" value="TreeGrafter"/>
</dbReference>
<keyword evidence="3" id="KW-0647">Proteasome</keyword>
<dbReference type="InterPro" id="IPR027417">
    <property type="entry name" value="P-loop_NTPase"/>
</dbReference>
<dbReference type="CDD" id="cd19481">
    <property type="entry name" value="RecA-like_protease"/>
    <property type="match status" value="1"/>
</dbReference>
<dbReference type="SMART" id="SM00382">
    <property type="entry name" value="AAA"/>
    <property type="match status" value="1"/>
</dbReference>